<protein>
    <submittedName>
        <fullName evidence="1">Uncharacterized protein</fullName>
    </submittedName>
</protein>
<keyword evidence="2" id="KW-1185">Reference proteome</keyword>
<reference evidence="1 2" key="1">
    <citation type="submission" date="2014-02" db="EMBL/GenBank/DDBJ databases">
        <title>Transposable element dynamics among asymbiotic and ectomycorrhizal Amanita fungi.</title>
        <authorList>
            <consortium name="DOE Joint Genome Institute"/>
            <person name="Hess J."/>
            <person name="Skrede I."/>
            <person name="Wolfe B."/>
            <person name="LaButti K."/>
            <person name="Ohm R.A."/>
            <person name="Grigoriev I.V."/>
            <person name="Pringle A."/>
        </authorList>
    </citation>
    <scope>NUCLEOTIDE SEQUENCE [LARGE SCALE GENOMIC DNA]</scope>
    <source>
        <strain evidence="1 2">SKay4041</strain>
    </source>
</reference>
<dbReference type="AlphaFoldDB" id="A0A2A9NDD0"/>
<proteinExistence type="predicted"/>
<name>A0A2A9NDD0_9AGAR</name>
<evidence type="ECO:0000313" key="2">
    <source>
        <dbReference type="Proteomes" id="UP000242287"/>
    </source>
</evidence>
<accession>A0A2A9NDD0</accession>
<organism evidence="1 2">
    <name type="scientific">Amanita thiersii Skay4041</name>
    <dbReference type="NCBI Taxonomy" id="703135"/>
    <lineage>
        <taxon>Eukaryota</taxon>
        <taxon>Fungi</taxon>
        <taxon>Dikarya</taxon>
        <taxon>Basidiomycota</taxon>
        <taxon>Agaricomycotina</taxon>
        <taxon>Agaricomycetes</taxon>
        <taxon>Agaricomycetidae</taxon>
        <taxon>Agaricales</taxon>
        <taxon>Pluteineae</taxon>
        <taxon>Amanitaceae</taxon>
        <taxon>Amanita</taxon>
    </lineage>
</organism>
<evidence type="ECO:0000313" key="1">
    <source>
        <dbReference type="EMBL" id="PFH48629.1"/>
    </source>
</evidence>
<sequence length="114" mass="12945">MHNDEGRPCQLLYYLLRHPNLESLQFKGSRIVWDDEVFSYLVGQSNFCNLEALVFGGTVADHLDVAGLLHDLPNLRELWAPPGTQVDASTLMWWTDRKPWTCLGLLAIGGSRLY</sequence>
<gene>
    <name evidence="1" type="ORF">AMATHDRAFT_5599</name>
</gene>
<dbReference type="Proteomes" id="UP000242287">
    <property type="component" value="Unassembled WGS sequence"/>
</dbReference>
<dbReference type="EMBL" id="KZ302055">
    <property type="protein sequence ID" value="PFH48629.1"/>
    <property type="molecule type" value="Genomic_DNA"/>
</dbReference>